<dbReference type="InterPro" id="IPR006016">
    <property type="entry name" value="UspA"/>
</dbReference>
<gene>
    <name evidence="3" type="ORF">RXV94_09220</name>
</gene>
<evidence type="ECO:0000256" key="1">
    <source>
        <dbReference type="ARBA" id="ARBA00008791"/>
    </source>
</evidence>
<evidence type="ECO:0000313" key="3">
    <source>
        <dbReference type="EMBL" id="MDU8886339.1"/>
    </source>
</evidence>
<comment type="caution">
    <text evidence="3">The sequence shown here is derived from an EMBL/GenBank/DDBJ whole genome shotgun (WGS) entry which is preliminary data.</text>
</comment>
<dbReference type="Pfam" id="PF00582">
    <property type="entry name" value="Usp"/>
    <property type="match status" value="1"/>
</dbReference>
<sequence>MKRILLPTDFSINSLKAINYAQELFKNEAAEFYVLNVVKTSSFITDDLMTMTPSETLYKSLIDTSKKSINKIISKVKSKHKNNKHQFHAIVDYDSFIDAVNQQCASKKIELIIMGTKGITGLERILFGSNTVRVINRCSTPVLVIPSNYKFQPINEIVFTSNYATQYSFLELLPLLNVSKIFNSKIKIVHISDNDALTQEQENNKSFLNSHFNDVVHEFVDLKGINILAKVTDYLDKNSIQLLAMVNKKHSFFERLFGTHKIESFVLQIHSPILIMQNSSGTN</sequence>
<dbReference type="CDD" id="cd00293">
    <property type="entry name" value="USP-like"/>
    <property type="match status" value="1"/>
</dbReference>
<dbReference type="InterPro" id="IPR006015">
    <property type="entry name" value="Universal_stress_UspA"/>
</dbReference>
<accession>A0ABU3U7F5</accession>
<evidence type="ECO:0000259" key="2">
    <source>
        <dbReference type="Pfam" id="PF00582"/>
    </source>
</evidence>
<keyword evidence="4" id="KW-1185">Reference proteome</keyword>
<name>A0ABU3U7F5_9FLAO</name>
<evidence type="ECO:0000313" key="4">
    <source>
        <dbReference type="Proteomes" id="UP001268651"/>
    </source>
</evidence>
<dbReference type="RefSeq" id="WP_316662340.1">
    <property type="nucleotide sequence ID" value="NZ_JAWHTF010000004.1"/>
</dbReference>
<dbReference type="Gene3D" id="3.40.50.12370">
    <property type="match status" value="1"/>
</dbReference>
<proteinExistence type="inferred from homology"/>
<feature type="domain" description="UspA" evidence="2">
    <location>
        <begin position="1"/>
        <end position="146"/>
    </location>
</feature>
<comment type="similarity">
    <text evidence="1">Belongs to the universal stress protein A family.</text>
</comment>
<dbReference type="Proteomes" id="UP001268651">
    <property type="component" value="Unassembled WGS sequence"/>
</dbReference>
<dbReference type="EMBL" id="JAWHTF010000004">
    <property type="protein sequence ID" value="MDU8886339.1"/>
    <property type="molecule type" value="Genomic_DNA"/>
</dbReference>
<dbReference type="PRINTS" id="PR01438">
    <property type="entry name" value="UNVRSLSTRESS"/>
</dbReference>
<dbReference type="SUPFAM" id="SSF52402">
    <property type="entry name" value="Adenine nucleotide alpha hydrolases-like"/>
    <property type="match status" value="2"/>
</dbReference>
<reference evidence="3 4" key="1">
    <citation type="submission" date="2023-10" db="EMBL/GenBank/DDBJ databases">
        <title>Marimonas sp. nov. isolated from tidal mud flat.</title>
        <authorList>
            <person name="Jaincy N.J."/>
            <person name="Srinivasan S."/>
            <person name="Lee S.-S."/>
        </authorList>
    </citation>
    <scope>NUCLEOTIDE SEQUENCE [LARGE SCALE GENOMIC DNA]</scope>
    <source>
        <strain evidence="3 4">MJ-SS3</strain>
    </source>
</reference>
<organism evidence="3 4">
    <name type="scientific">Gilvirhabdus luticola</name>
    <dbReference type="NCBI Taxonomy" id="3079858"/>
    <lineage>
        <taxon>Bacteria</taxon>
        <taxon>Pseudomonadati</taxon>
        <taxon>Bacteroidota</taxon>
        <taxon>Flavobacteriia</taxon>
        <taxon>Flavobacteriales</taxon>
        <taxon>Flavobacteriaceae</taxon>
        <taxon>Gilvirhabdus</taxon>
    </lineage>
</organism>
<dbReference type="PANTHER" id="PTHR46268:SF6">
    <property type="entry name" value="UNIVERSAL STRESS PROTEIN UP12"/>
    <property type="match status" value="1"/>
</dbReference>
<dbReference type="PANTHER" id="PTHR46268">
    <property type="entry name" value="STRESS RESPONSE PROTEIN NHAX"/>
    <property type="match status" value="1"/>
</dbReference>
<protein>
    <submittedName>
        <fullName evidence="3">Universal stress protein</fullName>
    </submittedName>
</protein>